<feature type="region of interest" description="Disordered" evidence="5">
    <location>
        <begin position="104"/>
        <end position="124"/>
    </location>
</feature>
<dbReference type="Pfam" id="PF07524">
    <property type="entry name" value="Bromo_TP"/>
    <property type="match status" value="1"/>
</dbReference>
<sequence length="262" mass="28894">MSQAQDLHRALLRPAIIHTLRAAGFHSTKPSVLDTLVNLAERHLLLLATTTAQHAWSSHNDPVPTITDIRMALSDCGVLIPLTSPSEESWKERMRKPLSEVAADVPQGGTKRMQAEKRKRDEEDTKDVRDFTKWYDSSQYREIKRVAGLEKDLSVAGAAPVIGVGGSVVKEDDFFTALKKKHAGKVGGDERFQGTVLGRTAEDREVVVEGGPVQKIHEWRPRLEERSTNIQAQQNGVKEEGTATASPEEVKDTAMQEVEAAA</sequence>
<dbReference type="InterPro" id="IPR009072">
    <property type="entry name" value="Histone-fold"/>
</dbReference>
<dbReference type="Gene3D" id="1.10.20.10">
    <property type="entry name" value="Histone, subunit A"/>
    <property type="match status" value="1"/>
</dbReference>
<dbReference type="CDD" id="cd00076">
    <property type="entry name" value="HFD_SF"/>
    <property type="match status" value="1"/>
</dbReference>
<keyword evidence="8" id="KW-1185">Reference proteome</keyword>
<name>A0A8H6VFI4_9PEZI</name>
<dbReference type="InterPro" id="IPR006565">
    <property type="entry name" value="BTP"/>
</dbReference>
<dbReference type="OrthoDB" id="5402929at2759"/>
<keyword evidence="2" id="KW-0805">Transcription regulation</keyword>
<comment type="caution">
    <text evidence="7">The sequence shown here is derived from an EMBL/GenBank/DDBJ whole genome shotgun (WGS) entry which is preliminary data.</text>
</comment>
<accession>A0A8H6VFI4</accession>
<dbReference type="Proteomes" id="UP000660729">
    <property type="component" value="Unassembled WGS sequence"/>
</dbReference>
<evidence type="ECO:0000313" key="8">
    <source>
        <dbReference type="Proteomes" id="UP000660729"/>
    </source>
</evidence>
<keyword evidence="3" id="KW-0804">Transcription</keyword>
<comment type="subcellular location">
    <subcellularLocation>
        <location evidence="1">Nucleus</location>
    </subcellularLocation>
</comment>
<keyword evidence="4" id="KW-0539">Nucleus</keyword>
<evidence type="ECO:0000256" key="4">
    <source>
        <dbReference type="ARBA" id="ARBA00023242"/>
    </source>
</evidence>
<evidence type="ECO:0000256" key="1">
    <source>
        <dbReference type="ARBA" id="ARBA00004123"/>
    </source>
</evidence>
<dbReference type="GO" id="GO:0046982">
    <property type="term" value="F:protein heterodimerization activity"/>
    <property type="evidence" value="ECO:0007669"/>
    <property type="project" value="InterPro"/>
</dbReference>
<reference evidence="7" key="1">
    <citation type="submission" date="2020-04" db="EMBL/GenBank/DDBJ databases">
        <title>Draft genome resource of the tomato pathogen Pseudocercospora fuligena.</title>
        <authorList>
            <person name="Zaccaron A."/>
        </authorList>
    </citation>
    <scope>NUCLEOTIDE SEQUENCE</scope>
    <source>
        <strain evidence="7">PF001</strain>
    </source>
</reference>
<gene>
    <name evidence="7" type="ORF">HII31_13683</name>
</gene>
<evidence type="ECO:0000256" key="2">
    <source>
        <dbReference type="ARBA" id="ARBA00023015"/>
    </source>
</evidence>
<feature type="compositionally biased region" description="Basic and acidic residues" evidence="5">
    <location>
        <begin position="113"/>
        <end position="124"/>
    </location>
</feature>
<evidence type="ECO:0000259" key="6">
    <source>
        <dbReference type="Pfam" id="PF07524"/>
    </source>
</evidence>
<protein>
    <recommendedName>
        <fullName evidence="6">Bromodomain associated domain-containing protein</fullName>
    </recommendedName>
</protein>
<organism evidence="7 8">
    <name type="scientific">Pseudocercospora fuligena</name>
    <dbReference type="NCBI Taxonomy" id="685502"/>
    <lineage>
        <taxon>Eukaryota</taxon>
        <taxon>Fungi</taxon>
        <taxon>Dikarya</taxon>
        <taxon>Ascomycota</taxon>
        <taxon>Pezizomycotina</taxon>
        <taxon>Dothideomycetes</taxon>
        <taxon>Dothideomycetidae</taxon>
        <taxon>Mycosphaerellales</taxon>
        <taxon>Mycosphaerellaceae</taxon>
        <taxon>Pseudocercospora</taxon>
    </lineage>
</organism>
<dbReference type="AlphaFoldDB" id="A0A8H6VFI4"/>
<proteinExistence type="predicted"/>
<evidence type="ECO:0000256" key="3">
    <source>
        <dbReference type="ARBA" id="ARBA00023163"/>
    </source>
</evidence>
<feature type="domain" description="Bromodomain associated" evidence="6">
    <location>
        <begin position="7"/>
        <end position="78"/>
    </location>
</feature>
<feature type="region of interest" description="Disordered" evidence="5">
    <location>
        <begin position="220"/>
        <end position="262"/>
    </location>
</feature>
<dbReference type="GO" id="GO:0005634">
    <property type="term" value="C:nucleus"/>
    <property type="evidence" value="ECO:0007669"/>
    <property type="project" value="UniProtKB-SubCell"/>
</dbReference>
<evidence type="ECO:0000256" key="5">
    <source>
        <dbReference type="SAM" id="MobiDB-lite"/>
    </source>
</evidence>
<dbReference type="EMBL" id="JABCIY010000344">
    <property type="protein sequence ID" value="KAF7185060.1"/>
    <property type="molecule type" value="Genomic_DNA"/>
</dbReference>
<evidence type="ECO:0000313" key="7">
    <source>
        <dbReference type="EMBL" id="KAF7185060.1"/>
    </source>
</evidence>